<keyword evidence="1 3" id="KW-0430">Lectin</keyword>
<dbReference type="Xenbase" id="XB-GENE-494605">
    <property type="gene designation" value="lgals8"/>
</dbReference>
<dbReference type="InterPro" id="IPR013320">
    <property type="entry name" value="ConA-like_dom_sf"/>
</dbReference>
<dbReference type="FunFam" id="2.60.120.200:FF:000023">
    <property type="entry name" value="Galectin"/>
    <property type="match status" value="1"/>
</dbReference>
<reference evidence="5" key="2">
    <citation type="submission" date="2021-03" db="UniProtKB">
        <authorList>
            <consortium name="Ensembl"/>
        </authorList>
    </citation>
    <scope>IDENTIFICATION</scope>
</reference>
<dbReference type="InParanoid" id="A0A803J6B3"/>
<evidence type="ECO:0000256" key="2">
    <source>
        <dbReference type="ARBA" id="ARBA00022737"/>
    </source>
</evidence>
<feature type="domain" description="Galectin" evidence="4">
    <location>
        <begin position="35"/>
        <end position="170"/>
    </location>
</feature>
<protein>
    <recommendedName>
        <fullName evidence="3">Galectin</fullName>
    </recommendedName>
</protein>
<keyword evidence="2" id="KW-0677">Repeat</keyword>
<dbReference type="AlphaFoldDB" id="A0A803J6B3"/>
<dbReference type="SUPFAM" id="SSF49899">
    <property type="entry name" value="Concanavalin A-like lectins/glucanases"/>
    <property type="match status" value="2"/>
</dbReference>
<dbReference type="PROSITE" id="PS51304">
    <property type="entry name" value="GALECTIN"/>
    <property type="match status" value="2"/>
</dbReference>
<dbReference type="GO" id="GO:0030246">
    <property type="term" value="F:carbohydrate binding"/>
    <property type="evidence" value="ECO:0007669"/>
    <property type="project" value="UniProtKB-UniRule"/>
</dbReference>
<evidence type="ECO:0000313" key="5">
    <source>
        <dbReference type="Ensembl" id="ENSXETP00000103389"/>
    </source>
</evidence>
<evidence type="ECO:0000259" key="4">
    <source>
        <dbReference type="PROSITE" id="PS51304"/>
    </source>
</evidence>
<organism evidence="5">
    <name type="scientific">Xenopus tropicalis</name>
    <name type="common">Western clawed frog</name>
    <name type="synonym">Silurana tropicalis</name>
    <dbReference type="NCBI Taxonomy" id="8364"/>
    <lineage>
        <taxon>Eukaryota</taxon>
        <taxon>Metazoa</taxon>
        <taxon>Chordata</taxon>
        <taxon>Craniata</taxon>
        <taxon>Vertebrata</taxon>
        <taxon>Euteleostomi</taxon>
        <taxon>Amphibia</taxon>
        <taxon>Batrachia</taxon>
        <taxon>Anura</taxon>
        <taxon>Pipoidea</taxon>
        <taxon>Pipidae</taxon>
        <taxon>Xenopodinae</taxon>
        <taxon>Xenopus</taxon>
        <taxon>Silurana</taxon>
    </lineage>
</organism>
<dbReference type="InterPro" id="IPR044156">
    <property type="entry name" value="Galectin-like"/>
</dbReference>
<dbReference type="SMART" id="SM00908">
    <property type="entry name" value="Gal-bind_lectin"/>
    <property type="match status" value="2"/>
</dbReference>
<evidence type="ECO:0000256" key="3">
    <source>
        <dbReference type="RuleBase" id="RU102079"/>
    </source>
</evidence>
<dbReference type="PANTHER" id="PTHR11346">
    <property type="entry name" value="GALECTIN"/>
    <property type="match status" value="1"/>
</dbReference>
<reference evidence="5" key="1">
    <citation type="journal article" date="2010" name="Science">
        <title>The genome of the Western clawed frog Xenopus tropicalis.</title>
        <authorList>
            <person name="Hellsten U."/>
            <person name="Harland R.M."/>
            <person name="Gilchrist M.J."/>
            <person name="Hendrix D."/>
            <person name="Jurka J."/>
            <person name="Kapitonov V."/>
            <person name="Ovcharenko I."/>
            <person name="Putnam N.H."/>
            <person name="Shu S."/>
            <person name="Taher L."/>
            <person name="Blitz I.L."/>
            <person name="Blumberg B."/>
            <person name="Dichmann D.S."/>
            <person name="Dubchak I."/>
            <person name="Amaya E."/>
            <person name="Detter J.C."/>
            <person name="Fletcher R."/>
            <person name="Gerhard D.S."/>
            <person name="Goodstein D."/>
            <person name="Graves T."/>
            <person name="Grigoriev I.V."/>
            <person name="Grimwood J."/>
            <person name="Kawashima T."/>
            <person name="Lindquist E."/>
            <person name="Lucas S.M."/>
            <person name="Mead P.E."/>
            <person name="Mitros T."/>
            <person name="Ogino H."/>
            <person name="Ohta Y."/>
            <person name="Poliakov A.V."/>
            <person name="Pollet N."/>
            <person name="Robert J."/>
            <person name="Salamov A."/>
            <person name="Sater A.K."/>
            <person name="Schmutz J."/>
            <person name="Terry A."/>
            <person name="Vize P.D."/>
            <person name="Warren W.C."/>
            <person name="Wells D."/>
            <person name="Wills A."/>
            <person name="Wilson R.K."/>
            <person name="Zimmerman L.B."/>
            <person name="Zorn A.M."/>
            <person name="Grainger R."/>
            <person name="Grammer T."/>
            <person name="Khokha M.K."/>
            <person name="Richardson P.M."/>
            <person name="Rokhsar D.S."/>
        </authorList>
    </citation>
    <scope>NUCLEOTIDE SEQUENCE [LARGE SCALE GENOMIC DNA]</scope>
    <source>
        <strain evidence="5">Nigerian</strain>
    </source>
</reference>
<proteinExistence type="predicted"/>
<dbReference type="FunCoup" id="A0A803J6B3">
    <property type="interactions" value="518"/>
</dbReference>
<evidence type="ECO:0000256" key="1">
    <source>
        <dbReference type="ARBA" id="ARBA00022734"/>
    </source>
</evidence>
<dbReference type="Gene3D" id="2.60.120.200">
    <property type="match status" value="2"/>
</dbReference>
<feature type="domain" description="Galectin" evidence="4">
    <location>
        <begin position="205"/>
        <end position="335"/>
    </location>
</feature>
<dbReference type="Pfam" id="PF00337">
    <property type="entry name" value="Gal-bind_lectin"/>
    <property type="match status" value="2"/>
</dbReference>
<dbReference type="InterPro" id="IPR001079">
    <property type="entry name" value="Galectin_CRD"/>
</dbReference>
<dbReference type="GeneTree" id="ENSGT00940000155727"/>
<dbReference type="PANTHER" id="PTHR11346:SF22">
    <property type="entry name" value="GALECTIN-8"/>
    <property type="match status" value="1"/>
</dbReference>
<dbReference type="Ensembl" id="ENSXETT00000105252">
    <property type="protein sequence ID" value="ENSXETP00000103389"/>
    <property type="gene ID" value="ENSXETG00000009015"/>
</dbReference>
<dbReference type="CDD" id="cd00070">
    <property type="entry name" value="GLECT"/>
    <property type="match status" value="2"/>
</dbReference>
<accession>A0A803J6B3</accession>
<name>A0A803J6B3_XENTR</name>
<dbReference type="FunFam" id="2.60.120.200:FF:000124">
    <property type="entry name" value="Galectin-4"/>
    <property type="match status" value="1"/>
</dbReference>
<dbReference type="Bgee" id="ENSXETG00000009015">
    <property type="expression patterns" value="Expressed in liver and 11 other cell types or tissues"/>
</dbReference>
<dbReference type="SMART" id="SM00276">
    <property type="entry name" value="GLECT"/>
    <property type="match status" value="2"/>
</dbReference>
<sequence>RNTFAGQECDDWRWISQSNNEIVTIGVAFLGGRCGRFENPEVYGIYSLPLYHDRILSVPVLKRFQIDFQCGSSIHPRSDVAFHFNPRFKGSGHIVCNTLQNEKWGWEEKTYHLPFTKGQPFEVIFLVFHHKFQVSSNGKNLLVYKHRIGLEKVDTLGISGKVKINSIGFLSQPTILGSQPTSFAVNSIEGNQGRSEKLLTFSVPYTGCLPSALIPGKTVVIKGEVHKYAKRFAIDLKPHGSKDIALHLNPRIKEKVFVRNTYLCESWGEEERHLLDFPFCPEMYFEILIFCELQQFKVAVNGVHQLEYKHRFKDLNKINEVSVNGDVELHDVRIW</sequence>
<gene>
    <name evidence="5" type="primary">lgals8</name>
</gene>